<evidence type="ECO:0000256" key="1">
    <source>
        <dbReference type="SAM" id="Phobius"/>
    </source>
</evidence>
<evidence type="ECO:0000313" key="2">
    <source>
        <dbReference type="EMBL" id="DAF55671.1"/>
    </source>
</evidence>
<feature type="transmembrane region" description="Helical" evidence="1">
    <location>
        <begin position="12"/>
        <end position="31"/>
    </location>
</feature>
<keyword evidence="1" id="KW-0812">Transmembrane</keyword>
<keyword evidence="1" id="KW-1133">Transmembrane helix</keyword>
<accession>A0A8S5SYB1</accession>
<sequence length="36" mass="4313">MNERDKLLRIVRYLLTFWLVLSVVCFILALLTCPLF</sequence>
<protein>
    <submittedName>
        <fullName evidence="2">Uncharacterized protein</fullName>
    </submittedName>
</protein>
<dbReference type="EMBL" id="BK032696">
    <property type="protein sequence ID" value="DAF55671.1"/>
    <property type="molecule type" value="Genomic_DNA"/>
</dbReference>
<proteinExistence type="predicted"/>
<keyword evidence="1" id="KW-0472">Membrane</keyword>
<reference evidence="2" key="1">
    <citation type="journal article" date="2021" name="Proc. Natl. Acad. Sci. U.S.A.">
        <title>A Catalog of Tens of Thousands of Viruses from Human Metagenomes Reveals Hidden Associations with Chronic Diseases.</title>
        <authorList>
            <person name="Tisza M.J."/>
            <person name="Buck C.B."/>
        </authorList>
    </citation>
    <scope>NUCLEOTIDE SEQUENCE</scope>
    <source>
        <strain evidence="2">CtoGr7</strain>
    </source>
</reference>
<name>A0A8S5SYB1_9VIRU</name>
<organism evidence="2">
    <name type="scientific">Microviridae sp. ctoGr7</name>
    <dbReference type="NCBI Taxonomy" id="2827649"/>
    <lineage>
        <taxon>Viruses</taxon>
        <taxon>Monodnaviria</taxon>
        <taxon>Sangervirae</taxon>
        <taxon>Phixviricota</taxon>
        <taxon>Malgrandaviricetes</taxon>
        <taxon>Petitvirales</taxon>
        <taxon>Microviridae</taxon>
    </lineage>
</organism>